<dbReference type="EMBL" id="VKLW01000008">
    <property type="protein sequence ID" value="TYK34286.1"/>
    <property type="molecule type" value="Genomic_DNA"/>
</dbReference>
<keyword evidence="1" id="KW-0812">Transmembrane</keyword>
<feature type="transmembrane region" description="Helical" evidence="1">
    <location>
        <begin position="160"/>
        <end position="181"/>
    </location>
</feature>
<evidence type="ECO:0000256" key="1">
    <source>
        <dbReference type="SAM" id="Phobius"/>
    </source>
</evidence>
<dbReference type="PROSITE" id="PS51257">
    <property type="entry name" value="PROKAR_LIPOPROTEIN"/>
    <property type="match status" value="1"/>
</dbReference>
<dbReference type="Proteomes" id="UP000324383">
    <property type="component" value="Unassembled WGS sequence"/>
</dbReference>
<keyword evidence="1" id="KW-1133">Transmembrane helix</keyword>
<feature type="signal peptide" evidence="2">
    <location>
        <begin position="1"/>
        <end position="20"/>
    </location>
</feature>
<protein>
    <submittedName>
        <fullName evidence="3">DUF4858 domain-containing protein</fullName>
    </submittedName>
</protein>
<sequence length="216" mass="24289">MRTRWLISAVFLLSAGGCYAQWSKQDSVKLRKMLEADGELRLNRKALRSIDFSVGTADPRISEEKRWLSPDESLPSVLPKAVPVFSLMPYTPTTRYDWDPVFRKKIRVTKDTWRGDPFAHLYARTGYKPNTINLGKGVTGRGTLQRGADFVPPHVAVHCYGAAGVAIGGLDLMLVFTKDFWDRKGKKRRARTLEVLKTYGDSVTISINAPVHQIVP</sequence>
<gene>
    <name evidence="3" type="ORF">FNJ60_04645</name>
</gene>
<dbReference type="Pfam" id="PF16150">
    <property type="entry name" value="DUF4858"/>
    <property type="match status" value="2"/>
</dbReference>
<comment type="caution">
    <text evidence="3">The sequence shown here is derived from an EMBL/GenBank/DDBJ whole genome shotgun (WGS) entry which is preliminary data.</text>
</comment>
<feature type="chain" id="PRO_5030116289" evidence="2">
    <location>
        <begin position="21"/>
        <end position="216"/>
    </location>
</feature>
<evidence type="ECO:0000256" key="2">
    <source>
        <dbReference type="SAM" id="SignalP"/>
    </source>
</evidence>
<reference evidence="3 4" key="1">
    <citation type="submission" date="2019-07" db="EMBL/GenBank/DDBJ databases">
        <title>Draft Genome Sequences of Bacteroides pyogenes Strains Isolated from the Uterus Holstein Dairy Cows with Metritis.</title>
        <authorList>
            <person name="Cunha F."/>
            <person name="Galvao K.N."/>
            <person name="Jeon S.J."/>
            <person name="Jeong K.C."/>
        </authorList>
    </citation>
    <scope>NUCLEOTIDE SEQUENCE [LARGE SCALE GENOMIC DNA]</scope>
    <source>
        <strain evidence="3 4">KG-31</strain>
    </source>
</reference>
<proteinExistence type="predicted"/>
<keyword evidence="4" id="KW-1185">Reference proteome</keyword>
<keyword evidence="2" id="KW-0732">Signal</keyword>
<name>A0A5D3EFF9_9BACE</name>
<accession>A0A5D3EFF9</accession>
<keyword evidence="1" id="KW-0472">Membrane</keyword>
<dbReference type="RefSeq" id="WP_027325478.1">
    <property type="nucleotide sequence ID" value="NZ_CP197398.1"/>
</dbReference>
<dbReference type="AlphaFoldDB" id="A0A5D3EFF9"/>
<evidence type="ECO:0000313" key="4">
    <source>
        <dbReference type="Proteomes" id="UP000324383"/>
    </source>
</evidence>
<organism evidence="3 4">
    <name type="scientific">Bacteroides pyogenes</name>
    <dbReference type="NCBI Taxonomy" id="310300"/>
    <lineage>
        <taxon>Bacteria</taxon>
        <taxon>Pseudomonadati</taxon>
        <taxon>Bacteroidota</taxon>
        <taxon>Bacteroidia</taxon>
        <taxon>Bacteroidales</taxon>
        <taxon>Bacteroidaceae</taxon>
        <taxon>Bacteroides</taxon>
    </lineage>
</organism>
<dbReference type="InterPro" id="IPR032338">
    <property type="entry name" value="DUF4858"/>
</dbReference>
<evidence type="ECO:0000313" key="3">
    <source>
        <dbReference type="EMBL" id="TYK34286.1"/>
    </source>
</evidence>